<proteinExistence type="predicted"/>
<evidence type="ECO:0000313" key="2">
    <source>
        <dbReference type="Proteomes" id="UP001055811"/>
    </source>
</evidence>
<reference evidence="2" key="1">
    <citation type="journal article" date="2022" name="Mol. Ecol. Resour.">
        <title>The genomes of chicory, endive, great burdock and yacon provide insights into Asteraceae palaeo-polyploidization history and plant inulin production.</title>
        <authorList>
            <person name="Fan W."/>
            <person name="Wang S."/>
            <person name="Wang H."/>
            <person name="Wang A."/>
            <person name="Jiang F."/>
            <person name="Liu H."/>
            <person name="Zhao H."/>
            <person name="Xu D."/>
            <person name="Zhang Y."/>
        </authorList>
    </citation>
    <scope>NUCLEOTIDE SEQUENCE [LARGE SCALE GENOMIC DNA]</scope>
    <source>
        <strain evidence="2">cv. Punajuju</strain>
    </source>
</reference>
<dbReference type="EMBL" id="CM042015">
    <property type="protein sequence ID" value="KAI3710611.1"/>
    <property type="molecule type" value="Genomic_DNA"/>
</dbReference>
<name>A0ACB9ALI8_CICIN</name>
<accession>A0ACB9ALI8</accession>
<evidence type="ECO:0000313" key="1">
    <source>
        <dbReference type="EMBL" id="KAI3710611.1"/>
    </source>
</evidence>
<comment type="caution">
    <text evidence="1">The sequence shown here is derived from an EMBL/GenBank/DDBJ whole genome shotgun (WGS) entry which is preliminary data.</text>
</comment>
<reference evidence="1 2" key="2">
    <citation type="journal article" date="2022" name="Mol. Ecol. Resour.">
        <title>The genomes of chicory, endive, great burdock and yacon provide insights into Asteraceae paleo-polyploidization history and plant inulin production.</title>
        <authorList>
            <person name="Fan W."/>
            <person name="Wang S."/>
            <person name="Wang H."/>
            <person name="Wang A."/>
            <person name="Jiang F."/>
            <person name="Liu H."/>
            <person name="Zhao H."/>
            <person name="Xu D."/>
            <person name="Zhang Y."/>
        </authorList>
    </citation>
    <scope>NUCLEOTIDE SEQUENCE [LARGE SCALE GENOMIC DNA]</scope>
    <source>
        <strain evidence="2">cv. Punajuju</strain>
        <tissue evidence="1">Leaves</tissue>
    </source>
</reference>
<keyword evidence="2" id="KW-1185">Reference proteome</keyword>
<dbReference type="Proteomes" id="UP001055811">
    <property type="component" value="Linkage Group LG07"/>
</dbReference>
<organism evidence="1 2">
    <name type="scientific">Cichorium intybus</name>
    <name type="common">Chicory</name>
    <dbReference type="NCBI Taxonomy" id="13427"/>
    <lineage>
        <taxon>Eukaryota</taxon>
        <taxon>Viridiplantae</taxon>
        <taxon>Streptophyta</taxon>
        <taxon>Embryophyta</taxon>
        <taxon>Tracheophyta</taxon>
        <taxon>Spermatophyta</taxon>
        <taxon>Magnoliopsida</taxon>
        <taxon>eudicotyledons</taxon>
        <taxon>Gunneridae</taxon>
        <taxon>Pentapetalae</taxon>
        <taxon>asterids</taxon>
        <taxon>campanulids</taxon>
        <taxon>Asterales</taxon>
        <taxon>Asteraceae</taxon>
        <taxon>Cichorioideae</taxon>
        <taxon>Cichorieae</taxon>
        <taxon>Cichoriinae</taxon>
        <taxon>Cichorium</taxon>
    </lineage>
</organism>
<sequence length="105" mass="11771">MVCVSVFSLAKFHTQEKESTGITGKLTKSSSLIIMKFDICDFFPSPPFKLVSDPSDAPISNQIDPENQIVRSIYGHINMADGSECRFWCVREDRVASPSPFIIIR</sequence>
<gene>
    <name evidence="1" type="ORF">L2E82_40398</name>
</gene>
<protein>
    <submittedName>
        <fullName evidence="1">Uncharacterized protein</fullName>
    </submittedName>
</protein>